<dbReference type="Proteomes" id="UP000249396">
    <property type="component" value="Unassembled WGS sequence"/>
</dbReference>
<accession>A0A2W4SSB5</accession>
<sequence length="124" mass="13654">MKILTIKSAEEGAFFDRGRKLAKLADQGAVIPEECIISFEDPSEMLKLLSAARLALLKSIKEQPGSITALSERLHRDRSAVKRDVDELVKVGIVTVESKTLPGQGRMKEVRAGAQKLRLEAEIL</sequence>
<organism evidence="1 2">
    <name type="scientific">Candidatus Methylumidiphilus alinenensis</name>
    <dbReference type="NCBI Taxonomy" id="2202197"/>
    <lineage>
        <taxon>Bacteria</taxon>
        <taxon>Pseudomonadati</taxon>
        <taxon>Pseudomonadota</taxon>
        <taxon>Gammaproteobacteria</taxon>
        <taxon>Methylococcales</taxon>
        <taxon>Candidatus Methylumidiphilus</taxon>
    </lineage>
</organism>
<dbReference type="EMBL" id="QJPH01000432">
    <property type="protein sequence ID" value="PZN74307.1"/>
    <property type="molecule type" value="Genomic_DNA"/>
</dbReference>
<dbReference type="Gene3D" id="1.10.10.10">
    <property type="entry name" value="Winged helix-like DNA-binding domain superfamily/Winged helix DNA-binding domain"/>
    <property type="match status" value="1"/>
</dbReference>
<dbReference type="Pfam" id="PF25212">
    <property type="entry name" value="HVO_A0114"/>
    <property type="match status" value="1"/>
</dbReference>
<reference evidence="1 2" key="1">
    <citation type="journal article" date="2018" name="Aquat. Microb. Ecol.">
        <title>Gammaproteobacterial methanotrophs dominate.</title>
        <authorList>
            <person name="Rissanen A.J."/>
            <person name="Saarenheimo J."/>
            <person name="Tiirola M."/>
            <person name="Peura S."/>
            <person name="Aalto S.L."/>
            <person name="Karvinen A."/>
            <person name="Nykanen H."/>
        </authorList>
    </citation>
    <scope>NUCLEOTIDE SEQUENCE [LARGE SCALE GENOMIC DNA]</scope>
    <source>
        <strain evidence="1">AMbin10</strain>
    </source>
</reference>
<dbReference type="AlphaFoldDB" id="A0A2W4SSB5"/>
<protein>
    <submittedName>
        <fullName evidence="1">MarR family transcriptional regulator</fullName>
    </submittedName>
</protein>
<comment type="caution">
    <text evidence="1">The sequence shown here is derived from an EMBL/GenBank/DDBJ whole genome shotgun (WGS) entry which is preliminary data.</text>
</comment>
<dbReference type="SUPFAM" id="SSF46785">
    <property type="entry name" value="Winged helix' DNA-binding domain"/>
    <property type="match status" value="1"/>
</dbReference>
<name>A0A2W4SSB5_9GAMM</name>
<gene>
    <name evidence="1" type="ORF">DM484_21515</name>
</gene>
<evidence type="ECO:0000313" key="2">
    <source>
        <dbReference type="Proteomes" id="UP000249396"/>
    </source>
</evidence>
<dbReference type="InterPro" id="IPR036390">
    <property type="entry name" value="WH_DNA-bd_sf"/>
</dbReference>
<evidence type="ECO:0000313" key="1">
    <source>
        <dbReference type="EMBL" id="PZN74307.1"/>
    </source>
</evidence>
<dbReference type="InterPro" id="IPR036388">
    <property type="entry name" value="WH-like_DNA-bd_sf"/>
</dbReference>
<proteinExistence type="predicted"/>